<dbReference type="GO" id="GO:0030089">
    <property type="term" value="C:phycobilisome"/>
    <property type="evidence" value="ECO:0007669"/>
    <property type="project" value="UniProtKB-KW"/>
</dbReference>
<comment type="similarity">
    <text evidence="1">Belongs to the CpcE/RpcE/PecE family.</text>
</comment>
<protein>
    <recommendedName>
        <fullName evidence="7">HEAT repeat-containing PBS lyase</fullName>
    </recommendedName>
</protein>
<evidence type="ECO:0000256" key="2">
    <source>
        <dbReference type="ARBA" id="ARBA00022549"/>
    </source>
</evidence>
<name>A0A1Z4LQ91_9CYAN</name>
<keyword evidence="4" id="KW-0456">Lyase</keyword>
<keyword evidence="6" id="KW-1185">Reference proteome</keyword>
<evidence type="ECO:0000313" key="6">
    <source>
        <dbReference type="Proteomes" id="UP000218418"/>
    </source>
</evidence>
<dbReference type="Gene3D" id="1.25.10.10">
    <property type="entry name" value="Leucine-rich Repeat Variant"/>
    <property type="match status" value="1"/>
</dbReference>
<evidence type="ECO:0000256" key="3">
    <source>
        <dbReference type="ARBA" id="ARBA00022738"/>
    </source>
</evidence>
<evidence type="ECO:0000313" key="5">
    <source>
        <dbReference type="EMBL" id="BAY83409.1"/>
    </source>
</evidence>
<reference evidence="5 6" key="1">
    <citation type="submission" date="2017-06" db="EMBL/GenBank/DDBJ databases">
        <title>Genome sequencing of cyanobaciteial culture collection at National Institute for Environmental Studies (NIES).</title>
        <authorList>
            <person name="Hirose Y."/>
            <person name="Shimura Y."/>
            <person name="Fujisawa T."/>
            <person name="Nakamura Y."/>
            <person name="Kawachi M."/>
        </authorList>
    </citation>
    <scope>NUCLEOTIDE SEQUENCE [LARGE SCALE GENOMIC DNA]</scope>
    <source>
        <strain evidence="5 6">NIES-267</strain>
    </source>
</reference>
<evidence type="ECO:0000256" key="4">
    <source>
        <dbReference type="ARBA" id="ARBA00023239"/>
    </source>
</evidence>
<sequence>MNENFNNINWDEINEPDIHEEMLFAIRNLASNDEEIRSECLWNLFDCIWHQGTLSPRAAFAVPFLIARLHQETEPGILVNILYVLASLATGDSYHDINPGLRDNAERNTVEFQERMEEGLNDVKATYTAVYKGINVYLNLLEHESKDVRIAAACVLSCYKQDLAKICSNFYAKFDRESDELVKAAIPLCLAYLSKSTPVQIAFFKETLNSNESDIVKLSAGISLAYIAGEHMSNSALDTLTDKLQNPNLLNKLYDNFENQLVDFYYLSILDFFSSLNHQQLARVIPVLLQVKTNCYGLDDLFELVFNNRIIPEGSFFQDLSDTEQLIIKAVIEDDSLHNVSYMGGFLDKLGGDGLVIKQKLVGFINGEGLKYDR</sequence>
<dbReference type="InterPro" id="IPR011989">
    <property type="entry name" value="ARM-like"/>
</dbReference>
<dbReference type="EMBL" id="AP018227">
    <property type="protein sequence ID" value="BAY83409.1"/>
    <property type="molecule type" value="Genomic_DNA"/>
</dbReference>
<evidence type="ECO:0000256" key="1">
    <source>
        <dbReference type="ARBA" id="ARBA00009299"/>
    </source>
</evidence>
<organism evidence="5 6">
    <name type="scientific">Calothrix parasitica NIES-267</name>
    <dbReference type="NCBI Taxonomy" id="1973488"/>
    <lineage>
        <taxon>Bacteria</taxon>
        <taxon>Bacillati</taxon>
        <taxon>Cyanobacteriota</taxon>
        <taxon>Cyanophyceae</taxon>
        <taxon>Nostocales</taxon>
        <taxon>Calotrichaceae</taxon>
        <taxon>Calothrix</taxon>
    </lineage>
</organism>
<accession>A0A1Z4LQ91</accession>
<dbReference type="AlphaFoldDB" id="A0A1Z4LQ91"/>
<proteinExistence type="inferred from homology"/>
<dbReference type="SUPFAM" id="SSF48371">
    <property type="entry name" value="ARM repeat"/>
    <property type="match status" value="1"/>
</dbReference>
<dbReference type="InterPro" id="IPR016024">
    <property type="entry name" value="ARM-type_fold"/>
</dbReference>
<keyword evidence="3" id="KW-0605">Phycobilisome</keyword>
<dbReference type="OrthoDB" id="292843at2"/>
<dbReference type="GO" id="GO:0016829">
    <property type="term" value="F:lyase activity"/>
    <property type="evidence" value="ECO:0007669"/>
    <property type="project" value="UniProtKB-KW"/>
</dbReference>
<gene>
    <name evidence="5" type="ORF">NIES267_28980</name>
</gene>
<keyword evidence="2" id="KW-0042">Antenna complex</keyword>
<dbReference type="Proteomes" id="UP000218418">
    <property type="component" value="Chromosome"/>
</dbReference>
<evidence type="ECO:0008006" key="7">
    <source>
        <dbReference type="Google" id="ProtNLM"/>
    </source>
</evidence>